<dbReference type="Pfam" id="PF01494">
    <property type="entry name" value="FAD_binding_3"/>
    <property type="match status" value="1"/>
</dbReference>
<dbReference type="Proteomes" id="UP000093336">
    <property type="component" value="Unassembled WGS sequence"/>
</dbReference>
<dbReference type="STRING" id="455.Ljam_0751"/>
<reference evidence="5 7" key="2">
    <citation type="submission" date="2016-05" db="EMBL/GenBank/DDBJ databases">
        <authorList>
            <person name="Prochazka B."/>
            <person name="Indra A."/>
            <person name="Hasenberger P."/>
            <person name="Blaschitz M."/>
            <person name="Wagner L."/>
            <person name="Wewalka G."/>
            <person name="Sorschag S."/>
            <person name="Schmid D."/>
            <person name="Ruppitsch W."/>
        </authorList>
    </citation>
    <scope>NUCLEOTIDE SEQUENCE [LARGE SCALE GENOMIC DNA]</scope>
    <source>
        <strain evidence="5 7">974010_12</strain>
    </source>
</reference>
<comment type="caution">
    <text evidence="4">The sequence shown here is derived from an EMBL/GenBank/DDBJ whole genome shotgun (WGS) entry which is preliminary data.</text>
</comment>
<dbReference type="OrthoDB" id="5499180at2"/>
<dbReference type="InterPro" id="IPR050493">
    <property type="entry name" value="FAD-dep_Monooxygenase_BioMet"/>
</dbReference>
<evidence type="ECO:0000256" key="2">
    <source>
        <dbReference type="ARBA" id="ARBA00023033"/>
    </source>
</evidence>
<dbReference type="Gene3D" id="3.50.50.60">
    <property type="entry name" value="FAD/NAD(P)-binding domain"/>
    <property type="match status" value="1"/>
</dbReference>
<name>A0A0W0UPL0_9GAMM</name>
<keyword evidence="2" id="KW-0503">Monooxygenase</keyword>
<dbReference type="EMBL" id="LNYG01000012">
    <property type="protein sequence ID" value="KTD09401.1"/>
    <property type="molecule type" value="Genomic_DNA"/>
</dbReference>
<evidence type="ECO:0000256" key="1">
    <source>
        <dbReference type="ARBA" id="ARBA00023002"/>
    </source>
</evidence>
<feature type="domain" description="FAD-binding" evidence="3">
    <location>
        <begin position="3"/>
        <end position="336"/>
    </location>
</feature>
<protein>
    <submittedName>
        <fullName evidence="4">Oxidoreductase</fullName>
    </submittedName>
</protein>
<dbReference type="AlphaFoldDB" id="A0A0W0UPL0"/>
<dbReference type="RefSeq" id="WP_058448793.1">
    <property type="nucleotide sequence ID" value="NZ_CAAAJF010000006.1"/>
</dbReference>
<reference evidence="4 6" key="1">
    <citation type="submission" date="2015-11" db="EMBL/GenBank/DDBJ databases">
        <title>Genomic analysis of 38 Legionella species identifies large and diverse effector repertoires.</title>
        <authorList>
            <person name="Burstein D."/>
            <person name="Amaro F."/>
            <person name="Zusman T."/>
            <person name="Lifshitz Z."/>
            <person name="Cohen O."/>
            <person name="Gilbert J.A."/>
            <person name="Pupko T."/>
            <person name="Shuman H.A."/>
            <person name="Segal G."/>
        </authorList>
    </citation>
    <scope>NUCLEOTIDE SEQUENCE [LARGE SCALE GENOMIC DNA]</scope>
    <source>
        <strain evidence="4 6">JA-26-G1-E2</strain>
    </source>
</reference>
<dbReference type="Proteomes" id="UP000054715">
    <property type="component" value="Unassembled WGS sequence"/>
</dbReference>
<keyword evidence="1" id="KW-0560">Oxidoreductase</keyword>
<evidence type="ECO:0000313" key="5">
    <source>
        <dbReference type="EMBL" id="OCH99228.1"/>
    </source>
</evidence>
<sequence>MRILIVGAGIAGLTLAALLKQRGIKSEIIERQPDFAHSGYMLGLYPLGSKVLYGLNLMQHFLEATTAGDTYVMCSGDGSVIQELAFHQLFTNYGPYRCCSRKALIETLMNGCEGLTIKFNTTIQTLNQFNAKVHAILTDGTQGEYDLVVGADGMHSSVRKLIFTPKDYQYYDTGWGGWVWWSNDEKLNENEIREFWGAGKFFGIYPIKDKFGVIAAGPSPKKEAKLYPGRAEDIIRRFPELHSLYPNIFSQIPADEDESFFYWPLSDVRSTHWYKDRIVLLGDAAAGFLPTAGIGASMAMESAAVLAEELSRTDTTYLHWALSLYQKRRQQRVEKTQSDSRQLAKYMFVESKFWANLRNKLLKYYSLKSMAKEIDKSFQEPI</sequence>
<dbReference type="GO" id="GO:0004497">
    <property type="term" value="F:monooxygenase activity"/>
    <property type="evidence" value="ECO:0007669"/>
    <property type="project" value="UniProtKB-KW"/>
</dbReference>
<accession>A0A0W0UPL0</accession>
<dbReference type="PATRIC" id="fig|455.5.peg.801"/>
<dbReference type="InterPro" id="IPR002938">
    <property type="entry name" value="FAD-bd"/>
</dbReference>
<dbReference type="InterPro" id="IPR036188">
    <property type="entry name" value="FAD/NAD-bd_sf"/>
</dbReference>
<dbReference type="GO" id="GO:0071949">
    <property type="term" value="F:FAD binding"/>
    <property type="evidence" value="ECO:0007669"/>
    <property type="project" value="InterPro"/>
</dbReference>
<dbReference type="SUPFAM" id="SSF51905">
    <property type="entry name" value="FAD/NAD(P)-binding domain"/>
    <property type="match status" value="1"/>
</dbReference>
<evidence type="ECO:0000259" key="3">
    <source>
        <dbReference type="Pfam" id="PF01494"/>
    </source>
</evidence>
<keyword evidence="7" id="KW-1185">Reference proteome</keyword>
<gene>
    <name evidence="5" type="ORF">A8135_08260</name>
    <name evidence="4" type="ORF">Ljam_0751</name>
</gene>
<dbReference type="EMBL" id="LYOZ01000002">
    <property type="protein sequence ID" value="OCH99228.1"/>
    <property type="molecule type" value="Genomic_DNA"/>
</dbReference>
<evidence type="ECO:0000313" key="7">
    <source>
        <dbReference type="Proteomes" id="UP000093336"/>
    </source>
</evidence>
<proteinExistence type="predicted"/>
<dbReference type="PRINTS" id="PR00420">
    <property type="entry name" value="RNGMNOXGNASE"/>
</dbReference>
<dbReference type="PANTHER" id="PTHR13789">
    <property type="entry name" value="MONOOXYGENASE"/>
    <property type="match status" value="1"/>
</dbReference>
<evidence type="ECO:0000313" key="6">
    <source>
        <dbReference type="Proteomes" id="UP000054715"/>
    </source>
</evidence>
<dbReference type="PANTHER" id="PTHR13789:SF309">
    <property type="entry name" value="PUTATIVE (AFU_ORTHOLOGUE AFUA_6G14510)-RELATED"/>
    <property type="match status" value="1"/>
</dbReference>
<evidence type="ECO:0000313" key="4">
    <source>
        <dbReference type="EMBL" id="KTD09401.1"/>
    </source>
</evidence>
<organism evidence="4 6">
    <name type="scientific">Legionella jamestowniensis</name>
    <dbReference type="NCBI Taxonomy" id="455"/>
    <lineage>
        <taxon>Bacteria</taxon>
        <taxon>Pseudomonadati</taxon>
        <taxon>Pseudomonadota</taxon>
        <taxon>Gammaproteobacteria</taxon>
        <taxon>Legionellales</taxon>
        <taxon>Legionellaceae</taxon>
        <taxon>Legionella</taxon>
    </lineage>
</organism>